<dbReference type="RefSeq" id="WP_203353012.1">
    <property type="nucleotide sequence ID" value="NZ_CP069127.1"/>
</dbReference>
<keyword evidence="3" id="KW-1185">Reference proteome</keyword>
<evidence type="ECO:0000313" key="3">
    <source>
        <dbReference type="Proteomes" id="UP000596248"/>
    </source>
</evidence>
<gene>
    <name evidence="2" type="ORF">JNE38_20510</name>
</gene>
<accession>A0ABX7FI92</accession>
<organism evidence="2 3">
    <name type="scientific">Brevibacillus choshinensis</name>
    <dbReference type="NCBI Taxonomy" id="54911"/>
    <lineage>
        <taxon>Bacteria</taxon>
        <taxon>Bacillati</taxon>
        <taxon>Bacillota</taxon>
        <taxon>Bacilli</taxon>
        <taxon>Bacillales</taxon>
        <taxon>Paenibacillaceae</taxon>
        <taxon>Brevibacillus</taxon>
    </lineage>
</organism>
<sequence length="202" mass="22569">MRQICAVILAAGMSSRMGSAKQLLDLHGRPLLEHVIGLALKEEFAQVAAVIGHEADKISRSIPIDDPRFQWVFNPLYRTGQSTSFKLGIRKALETHASVMVFLGDQPYVCSQTVHEVWSRGNQMLQQEQEAFVIQPAYQERAGHPVFFGNVSSHLFEELEGDQGAKAIIASMKRRILLPVNDPGIHFDIDTLADFEAAKQMR</sequence>
<dbReference type="InterPro" id="IPR025877">
    <property type="entry name" value="MobA-like_NTP_Trfase"/>
</dbReference>
<name>A0ABX7FI92_BRECH</name>
<protein>
    <submittedName>
        <fullName evidence="2">Nucleotidyltransferase family protein</fullName>
    </submittedName>
</protein>
<proteinExistence type="predicted"/>
<dbReference type="EMBL" id="CP069127">
    <property type="protein sequence ID" value="QRG65943.1"/>
    <property type="molecule type" value="Genomic_DNA"/>
</dbReference>
<dbReference type="CDD" id="cd04182">
    <property type="entry name" value="GT_2_like_f"/>
    <property type="match status" value="1"/>
</dbReference>
<dbReference type="Pfam" id="PF12804">
    <property type="entry name" value="NTP_transf_3"/>
    <property type="match status" value="1"/>
</dbReference>
<dbReference type="PANTHER" id="PTHR43777:SF1">
    <property type="entry name" value="MOLYBDENUM COFACTOR CYTIDYLYLTRANSFERASE"/>
    <property type="match status" value="1"/>
</dbReference>
<dbReference type="SUPFAM" id="SSF53448">
    <property type="entry name" value="Nucleotide-diphospho-sugar transferases"/>
    <property type="match status" value="1"/>
</dbReference>
<feature type="domain" description="MobA-like NTP transferase" evidence="1">
    <location>
        <begin position="6"/>
        <end position="172"/>
    </location>
</feature>
<dbReference type="InterPro" id="IPR029044">
    <property type="entry name" value="Nucleotide-diphossugar_trans"/>
</dbReference>
<dbReference type="Proteomes" id="UP000596248">
    <property type="component" value="Chromosome"/>
</dbReference>
<dbReference type="PANTHER" id="PTHR43777">
    <property type="entry name" value="MOLYBDENUM COFACTOR CYTIDYLYLTRANSFERASE"/>
    <property type="match status" value="1"/>
</dbReference>
<evidence type="ECO:0000259" key="1">
    <source>
        <dbReference type="Pfam" id="PF12804"/>
    </source>
</evidence>
<dbReference type="Gene3D" id="3.90.550.10">
    <property type="entry name" value="Spore Coat Polysaccharide Biosynthesis Protein SpsA, Chain A"/>
    <property type="match status" value="1"/>
</dbReference>
<evidence type="ECO:0000313" key="2">
    <source>
        <dbReference type="EMBL" id="QRG65943.1"/>
    </source>
</evidence>
<reference evidence="2 3" key="1">
    <citation type="submission" date="2021-01" db="EMBL/GenBank/DDBJ databases">
        <title>Identification of strong promoters based on the transcriptome of Brevibacillus choshinensis.</title>
        <authorList>
            <person name="Yao D."/>
            <person name="Zhang K."/>
            <person name="Wu J."/>
        </authorList>
    </citation>
    <scope>NUCLEOTIDE SEQUENCE [LARGE SCALE GENOMIC DNA]</scope>
    <source>
        <strain evidence="2 3">HPD31-SP3</strain>
    </source>
</reference>